<protein>
    <recommendedName>
        <fullName evidence="3">Zinc-binding dehydrogenase</fullName>
    </recommendedName>
</protein>
<dbReference type="Proteomes" id="UP001501074">
    <property type="component" value="Unassembled WGS sequence"/>
</dbReference>
<dbReference type="RefSeq" id="WP_269328209.1">
    <property type="nucleotide sequence ID" value="NZ_BAAAZO010000010.1"/>
</dbReference>
<evidence type="ECO:0008006" key="3">
    <source>
        <dbReference type="Google" id="ProtNLM"/>
    </source>
</evidence>
<evidence type="ECO:0000313" key="2">
    <source>
        <dbReference type="Proteomes" id="UP001501074"/>
    </source>
</evidence>
<evidence type="ECO:0000313" key="1">
    <source>
        <dbReference type="EMBL" id="GAA3627972.1"/>
    </source>
</evidence>
<sequence>MKAIDVVLDLVGMTQPEKALRSLDGLRPGGLLVAVAPGRPPGFAECAQAASVRVAPEPFVEPDGHGLTQPAALVDSGRLDQVFPLADAARAETGATR</sequence>
<dbReference type="Gene3D" id="3.90.180.10">
    <property type="entry name" value="Medium-chain alcohol dehydrogenases, catalytic domain"/>
    <property type="match status" value="1"/>
</dbReference>
<name>A0ABP7AA62_9ACTN</name>
<dbReference type="Pfam" id="PF13602">
    <property type="entry name" value="ADH_zinc_N_2"/>
    <property type="match status" value="1"/>
</dbReference>
<reference evidence="2" key="1">
    <citation type="journal article" date="2019" name="Int. J. Syst. Evol. Microbiol.">
        <title>The Global Catalogue of Microorganisms (GCM) 10K type strain sequencing project: providing services to taxonomists for standard genome sequencing and annotation.</title>
        <authorList>
            <consortium name="The Broad Institute Genomics Platform"/>
            <consortium name="The Broad Institute Genome Sequencing Center for Infectious Disease"/>
            <person name="Wu L."/>
            <person name="Ma J."/>
        </authorList>
    </citation>
    <scope>NUCLEOTIDE SEQUENCE [LARGE SCALE GENOMIC DNA]</scope>
    <source>
        <strain evidence="2">JCM 16902</strain>
    </source>
</reference>
<accession>A0ABP7AA62</accession>
<dbReference type="EMBL" id="BAAAZO010000010">
    <property type="protein sequence ID" value="GAA3627972.1"/>
    <property type="molecule type" value="Genomic_DNA"/>
</dbReference>
<keyword evidence="2" id="KW-1185">Reference proteome</keyword>
<organism evidence="1 2">
    <name type="scientific">Kineosporia mesophila</name>
    <dbReference type="NCBI Taxonomy" id="566012"/>
    <lineage>
        <taxon>Bacteria</taxon>
        <taxon>Bacillati</taxon>
        <taxon>Actinomycetota</taxon>
        <taxon>Actinomycetes</taxon>
        <taxon>Kineosporiales</taxon>
        <taxon>Kineosporiaceae</taxon>
        <taxon>Kineosporia</taxon>
    </lineage>
</organism>
<gene>
    <name evidence="1" type="ORF">GCM10022223_51600</name>
</gene>
<proteinExistence type="predicted"/>
<comment type="caution">
    <text evidence="1">The sequence shown here is derived from an EMBL/GenBank/DDBJ whole genome shotgun (WGS) entry which is preliminary data.</text>
</comment>
<dbReference type="Gene3D" id="3.40.50.720">
    <property type="entry name" value="NAD(P)-binding Rossmann-like Domain"/>
    <property type="match status" value="1"/>
</dbReference>